<evidence type="ECO:0000259" key="1">
    <source>
        <dbReference type="PROSITE" id="PS50097"/>
    </source>
</evidence>
<accession>A0A9N8DTA3</accession>
<organism evidence="2 3">
    <name type="scientific">Seminavis robusta</name>
    <dbReference type="NCBI Taxonomy" id="568900"/>
    <lineage>
        <taxon>Eukaryota</taxon>
        <taxon>Sar</taxon>
        <taxon>Stramenopiles</taxon>
        <taxon>Ochrophyta</taxon>
        <taxon>Bacillariophyta</taxon>
        <taxon>Bacillariophyceae</taxon>
        <taxon>Bacillariophycidae</taxon>
        <taxon>Naviculales</taxon>
        <taxon>Naviculaceae</taxon>
        <taxon>Seminavis</taxon>
    </lineage>
</organism>
<protein>
    <recommendedName>
        <fullName evidence="1">BTB domain-containing protein</fullName>
    </recommendedName>
</protein>
<dbReference type="GO" id="GO:0051260">
    <property type="term" value="P:protein homooligomerization"/>
    <property type="evidence" value="ECO:0007669"/>
    <property type="project" value="InterPro"/>
</dbReference>
<dbReference type="SMART" id="SM00225">
    <property type="entry name" value="BTB"/>
    <property type="match status" value="1"/>
</dbReference>
<reference evidence="2" key="1">
    <citation type="submission" date="2020-06" db="EMBL/GenBank/DDBJ databases">
        <authorList>
            <consortium name="Plant Systems Biology data submission"/>
        </authorList>
    </citation>
    <scope>NUCLEOTIDE SEQUENCE</scope>
    <source>
        <strain evidence="2">D6</strain>
    </source>
</reference>
<dbReference type="PANTHER" id="PTHR14499">
    <property type="entry name" value="POTASSIUM CHANNEL TETRAMERIZATION DOMAIN-CONTAINING"/>
    <property type="match status" value="1"/>
</dbReference>
<dbReference type="InterPro" id="IPR003131">
    <property type="entry name" value="T1-type_BTB"/>
</dbReference>
<dbReference type="Proteomes" id="UP001153069">
    <property type="component" value="Unassembled WGS sequence"/>
</dbReference>
<dbReference type="Gene3D" id="3.30.710.10">
    <property type="entry name" value="Potassium Channel Kv1.1, Chain A"/>
    <property type="match status" value="1"/>
</dbReference>
<proteinExistence type="predicted"/>
<comment type="caution">
    <text evidence="2">The sequence shown here is derived from an EMBL/GenBank/DDBJ whole genome shotgun (WGS) entry which is preliminary data.</text>
</comment>
<sequence length="358" mass="41086">MGDQGNNLGMTKPVHGSIVGLHVGSRVFYCNRATLSSKVKSSYFNSRFSTWKNLEDDEMSYVDPNGVQVFFIERDGDLFEHILKFMTRNSLNLPSFQDNQTLWRDLREEAKFYALDSLFNLLQVTQSVRINSSVKGIFHWLGNRRQEPCSTCMDSGEIEVGRFDDKDGHFIPSSLSKSVLLQHHQKPVLETPPLDSLLNLDNDELRKLVTPDHITCTLWNDAVISLDSVSIRPSHVTMRIHYDDLERAQENSFNLEASKDGVYWDLLHLTSCHQSPHAGQEKANFMVDLAVFVQPDGIPPAVRSEHFIKAVDRLLRRTWEVEKTKEFYKFFRFVGARAGQYPDRRGGSLEMFGDVHEE</sequence>
<dbReference type="Pfam" id="PF02214">
    <property type="entry name" value="BTB_2"/>
    <property type="match status" value="1"/>
</dbReference>
<dbReference type="PROSITE" id="PS50097">
    <property type="entry name" value="BTB"/>
    <property type="match status" value="1"/>
</dbReference>
<gene>
    <name evidence="2" type="ORF">SEMRO_326_G118090.1</name>
</gene>
<feature type="domain" description="BTB" evidence="1">
    <location>
        <begin position="17"/>
        <end position="95"/>
    </location>
</feature>
<dbReference type="SUPFAM" id="SSF54695">
    <property type="entry name" value="POZ domain"/>
    <property type="match status" value="1"/>
</dbReference>
<dbReference type="InterPro" id="IPR011333">
    <property type="entry name" value="SKP1/BTB/POZ_sf"/>
</dbReference>
<name>A0A9N8DTA3_9STRA</name>
<dbReference type="InterPro" id="IPR000210">
    <property type="entry name" value="BTB/POZ_dom"/>
</dbReference>
<dbReference type="OrthoDB" id="56692at2759"/>
<evidence type="ECO:0000313" key="3">
    <source>
        <dbReference type="Proteomes" id="UP001153069"/>
    </source>
</evidence>
<keyword evidence="3" id="KW-1185">Reference proteome</keyword>
<dbReference type="EMBL" id="CAICTM010000325">
    <property type="protein sequence ID" value="CAB9507945.1"/>
    <property type="molecule type" value="Genomic_DNA"/>
</dbReference>
<dbReference type="AlphaFoldDB" id="A0A9N8DTA3"/>
<evidence type="ECO:0000313" key="2">
    <source>
        <dbReference type="EMBL" id="CAB9507945.1"/>
    </source>
</evidence>
<dbReference type="PANTHER" id="PTHR14499:SF136">
    <property type="entry name" value="GH08630P"/>
    <property type="match status" value="1"/>
</dbReference>